<dbReference type="Proteomes" id="UP001056012">
    <property type="component" value="Chromosome 6"/>
</dbReference>
<name>A0A9Q9DWS7_CURCL</name>
<keyword evidence="4" id="KW-1185">Reference proteome</keyword>
<evidence type="ECO:0000259" key="2">
    <source>
        <dbReference type="Pfam" id="PF17111"/>
    </source>
</evidence>
<proteinExistence type="predicted"/>
<organism evidence="3 4">
    <name type="scientific">Curvularia clavata</name>
    <dbReference type="NCBI Taxonomy" id="95742"/>
    <lineage>
        <taxon>Eukaryota</taxon>
        <taxon>Fungi</taxon>
        <taxon>Dikarya</taxon>
        <taxon>Ascomycota</taxon>
        <taxon>Pezizomycotina</taxon>
        <taxon>Dothideomycetes</taxon>
        <taxon>Pleosporomycetidae</taxon>
        <taxon>Pleosporales</taxon>
        <taxon>Pleosporineae</taxon>
        <taxon>Pleosporaceae</taxon>
        <taxon>Curvularia</taxon>
    </lineage>
</organism>
<feature type="domain" description="Azaphilone pigments biosynthesis cluster protein L N-terminal" evidence="2">
    <location>
        <begin position="1"/>
        <end position="199"/>
    </location>
</feature>
<dbReference type="OrthoDB" id="432483at2759"/>
<dbReference type="InterPro" id="IPR031348">
    <property type="entry name" value="PigL_N"/>
</dbReference>
<feature type="region of interest" description="Disordered" evidence="1">
    <location>
        <begin position="191"/>
        <end position="210"/>
    </location>
</feature>
<sequence length="278" mass="30539">MDPFSITAGAVGITSFALSSIDQLRKTIDSLAEAQDVFQDITSNLEAIQRPLIALQESRFPDGLSCTAAKEDLEKTGMAEAVNKCGQACSDFNVQLGKWTKHSTNTKLTLRDRLSVGVWNKEKICTFRTRVQTCQSIVQFSIESTQLLVQLHSASASDAYGEELNKRLQALENNLQQHINLTKTLCDEAQKRKEQLSKEPEEEEDDGGAQRKLAIQEVEEQSRLLEAEASLANAISSRLLAERSSQASGNTYSGTISGTNQNGMQVVNNPGVINWTSK</sequence>
<evidence type="ECO:0000256" key="1">
    <source>
        <dbReference type="SAM" id="MobiDB-lite"/>
    </source>
</evidence>
<dbReference type="EMBL" id="CP089279">
    <property type="protein sequence ID" value="USP80796.1"/>
    <property type="molecule type" value="Genomic_DNA"/>
</dbReference>
<evidence type="ECO:0000313" key="4">
    <source>
        <dbReference type="Proteomes" id="UP001056012"/>
    </source>
</evidence>
<dbReference type="VEuPathDB" id="FungiDB:yc1106_08070"/>
<reference evidence="3" key="1">
    <citation type="submission" date="2021-12" db="EMBL/GenBank/DDBJ databases">
        <title>Curvularia clavata genome.</title>
        <authorList>
            <person name="Cao Y."/>
        </authorList>
    </citation>
    <scope>NUCLEOTIDE SEQUENCE</scope>
    <source>
        <strain evidence="3">Yc1106</strain>
    </source>
</reference>
<accession>A0A9Q9DWS7</accession>
<feature type="compositionally biased region" description="Polar residues" evidence="1">
    <location>
        <begin position="243"/>
        <end position="268"/>
    </location>
</feature>
<dbReference type="AlphaFoldDB" id="A0A9Q9DWS7"/>
<dbReference type="Pfam" id="PF17111">
    <property type="entry name" value="PigL_N"/>
    <property type="match status" value="1"/>
</dbReference>
<protein>
    <recommendedName>
        <fullName evidence="2">Azaphilone pigments biosynthesis cluster protein L N-terminal domain-containing protein</fullName>
    </recommendedName>
</protein>
<feature type="region of interest" description="Disordered" evidence="1">
    <location>
        <begin position="243"/>
        <end position="278"/>
    </location>
</feature>
<evidence type="ECO:0000313" key="3">
    <source>
        <dbReference type="EMBL" id="USP80796.1"/>
    </source>
</evidence>
<gene>
    <name evidence="3" type="ORF">yc1106_08070</name>
</gene>